<dbReference type="Pfam" id="PF07848">
    <property type="entry name" value="PaaX"/>
    <property type="match status" value="1"/>
</dbReference>
<dbReference type="PANTHER" id="PTHR30319">
    <property type="entry name" value="PHENYLACETIC ACID REGULATOR-RELATED TRANSCRIPTIONAL REPRESSOR"/>
    <property type="match status" value="1"/>
</dbReference>
<dbReference type="GO" id="GO:0006351">
    <property type="term" value="P:DNA-templated transcription"/>
    <property type="evidence" value="ECO:0007669"/>
    <property type="project" value="InterPro"/>
</dbReference>
<dbReference type="EMBL" id="JAEKJZ010000008">
    <property type="protein sequence ID" value="MBN9673833.1"/>
    <property type="molecule type" value="Genomic_DNA"/>
</dbReference>
<dbReference type="PIRSF" id="PIRSF020623">
    <property type="entry name" value="PaaX"/>
    <property type="match status" value="1"/>
</dbReference>
<dbReference type="InterPro" id="IPR011965">
    <property type="entry name" value="PaaX_trns_reg"/>
</dbReference>
<comment type="caution">
    <text evidence="3">The sequence shown here is derived from an EMBL/GenBank/DDBJ whole genome shotgun (WGS) entry which is preliminary data.</text>
</comment>
<dbReference type="InterPro" id="IPR013225">
    <property type="entry name" value="PaaX_C"/>
</dbReference>
<feature type="domain" description="Transcriptional repressor PaaX-like N-terminal" evidence="1">
    <location>
        <begin position="24"/>
        <end position="88"/>
    </location>
</feature>
<dbReference type="Proteomes" id="UP000664096">
    <property type="component" value="Unassembled WGS sequence"/>
</dbReference>
<accession>A0A939EIY8</accession>
<dbReference type="InterPro" id="IPR036388">
    <property type="entry name" value="WH-like_DNA-bd_sf"/>
</dbReference>
<name>A0A939EIY8_9HYPH</name>
<dbReference type="PANTHER" id="PTHR30319:SF1">
    <property type="entry name" value="TRANSCRIPTIONAL REPRESSOR PAAX"/>
    <property type="match status" value="1"/>
</dbReference>
<evidence type="ECO:0000313" key="4">
    <source>
        <dbReference type="Proteomes" id="UP000664096"/>
    </source>
</evidence>
<proteinExistence type="predicted"/>
<sequence>MRAAAVDDVVETVLSPDVPRAPVFIVTIYGDVVEPRGGTLWMGDLVSCCAVQGISESLVRTAVSRLVAGGKLLGERIGRKSYYRLTDEAQSEFRAAARILYAPPPPASGWLMALRTPDPLPEGWVSTGQGGAMAPNRDDIPKVGGPVLAAEPVSDPGGLRTYAAERWDLAAVAARYRAFLTRFEALGSLLSRDAGGCGMSGEQALALRLQLVHHYRLAALKDPRLPRAAWPEDWPAEDARRLFVTCYLALTGAADDFVGRMFHDEKGLLPPETEATVLRLNRLRREATV</sequence>
<dbReference type="Gene3D" id="1.20.58.1460">
    <property type="match status" value="1"/>
</dbReference>
<dbReference type="AlphaFoldDB" id="A0A939EIY8"/>
<organism evidence="3 4">
    <name type="scientific">Roseibium aggregatum</name>
    <dbReference type="NCBI Taxonomy" id="187304"/>
    <lineage>
        <taxon>Bacteria</taxon>
        <taxon>Pseudomonadati</taxon>
        <taxon>Pseudomonadota</taxon>
        <taxon>Alphaproteobacteria</taxon>
        <taxon>Hyphomicrobiales</taxon>
        <taxon>Stappiaceae</taxon>
        <taxon>Roseibium</taxon>
    </lineage>
</organism>
<gene>
    <name evidence="3" type="ORF">JF539_25985</name>
</gene>
<dbReference type="InterPro" id="IPR012906">
    <property type="entry name" value="PaaX-like_N"/>
</dbReference>
<dbReference type="Gene3D" id="1.10.10.10">
    <property type="entry name" value="Winged helix-like DNA-binding domain superfamily/Winged helix DNA-binding domain"/>
    <property type="match status" value="1"/>
</dbReference>
<dbReference type="RefSeq" id="WP_207144100.1">
    <property type="nucleotide sequence ID" value="NZ_JAEKJZ010000008.1"/>
</dbReference>
<feature type="domain" description="Transcriptional repressor PaaX-like C-terminal" evidence="2">
    <location>
        <begin position="167"/>
        <end position="258"/>
    </location>
</feature>
<evidence type="ECO:0000313" key="3">
    <source>
        <dbReference type="EMBL" id="MBN9673833.1"/>
    </source>
</evidence>
<dbReference type="Pfam" id="PF08223">
    <property type="entry name" value="PaaX_C"/>
    <property type="match status" value="1"/>
</dbReference>
<reference evidence="3" key="1">
    <citation type="submission" date="2020-12" db="EMBL/GenBank/DDBJ databases">
        <title>Oil enriched cultivation method for isolating marine PHA-producing bacteria.</title>
        <authorList>
            <person name="Zheng W."/>
            <person name="Yu S."/>
            <person name="Huang Y."/>
        </authorList>
    </citation>
    <scope>NUCLEOTIDE SEQUENCE</scope>
    <source>
        <strain evidence="3">SY-2-12</strain>
    </source>
</reference>
<evidence type="ECO:0000259" key="2">
    <source>
        <dbReference type="Pfam" id="PF08223"/>
    </source>
</evidence>
<protein>
    <submittedName>
        <fullName evidence="3">ArsR family transcriptional regulator</fullName>
    </submittedName>
</protein>
<evidence type="ECO:0000259" key="1">
    <source>
        <dbReference type="Pfam" id="PF07848"/>
    </source>
</evidence>